<evidence type="ECO:0000313" key="2">
    <source>
        <dbReference type="EMBL" id="TNN32676.1"/>
    </source>
</evidence>
<protein>
    <submittedName>
        <fullName evidence="2">Uncharacterized protein</fullName>
    </submittedName>
</protein>
<organism evidence="2 3">
    <name type="scientific">Liparis tanakae</name>
    <name type="common">Tanaka's snailfish</name>
    <dbReference type="NCBI Taxonomy" id="230148"/>
    <lineage>
        <taxon>Eukaryota</taxon>
        <taxon>Metazoa</taxon>
        <taxon>Chordata</taxon>
        <taxon>Craniata</taxon>
        <taxon>Vertebrata</taxon>
        <taxon>Euteleostomi</taxon>
        <taxon>Actinopterygii</taxon>
        <taxon>Neopterygii</taxon>
        <taxon>Teleostei</taxon>
        <taxon>Neoteleostei</taxon>
        <taxon>Acanthomorphata</taxon>
        <taxon>Eupercaria</taxon>
        <taxon>Perciformes</taxon>
        <taxon>Cottioidei</taxon>
        <taxon>Cottales</taxon>
        <taxon>Liparidae</taxon>
        <taxon>Liparis</taxon>
    </lineage>
</organism>
<sequence>MEGGGGREETQRRGEERDQGRPFISSPYGPPPPPPPPRLQAFLEELGSAEVGNRSAALSRARGSTSLIQPLRSGRA</sequence>
<comment type="caution">
    <text evidence="2">The sequence shown here is derived from an EMBL/GenBank/DDBJ whole genome shotgun (WGS) entry which is preliminary data.</text>
</comment>
<feature type="region of interest" description="Disordered" evidence="1">
    <location>
        <begin position="1"/>
        <end position="40"/>
    </location>
</feature>
<name>A0A4Z2EUR3_9TELE</name>
<gene>
    <name evidence="2" type="ORF">EYF80_057164</name>
</gene>
<dbReference type="Proteomes" id="UP000314294">
    <property type="component" value="Unassembled WGS sequence"/>
</dbReference>
<dbReference type="EMBL" id="SRLO01002555">
    <property type="protein sequence ID" value="TNN32676.1"/>
    <property type="molecule type" value="Genomic_DNA"/>
</dbReference>
<feature type="region of interest" description="Disordered" evidence="1">
    <location>
        <begin position="54"/>
        <end position="76"/>
    </location>
</feature>
<accession>A0A4Z2EUR3</accession>
<proteinExistence type="predicted"/>
<dbReference type="AlphaFoldDB" id="A0A4Z2EUR3"/>
<feature type="compositionally biased region" description="Pro residues" evidence="1">
    <location>
        <begin position="28"/>
        <end position="38"/>
    </location>
</feature>
<feature type="compositionally biased region" description="Basic and acidic residues" evidence="1">
    <location>
        <begin position="1"/>
        <end position="20"/>
    </location>
</feature>
<reference evidence="2 3" key="1">
    <citation type="submission" date="2019-03" db="EMBL/GenBank/DDBJ databases">
        <title>First draft genome of Liparis tanakae, snailfish: a comprehensive survey of snailfish specific genes.</title>
        <authorList>
            <person name="Kim W."/>
            <person name="Song I."/>
            <person name="Jeong J.-H."/>
            <person name="Kim D."/>
            <person name="Kim S."/>
            <person name="Ryu S."/>
            <person name="Song J.Y."/>
            <person name="Lee S.K."/>
        </authorList>
    </citation>
    <scope>NUCLEOTIDE SEQUENCE [LARGE SCALE GENOMIC DNA]</scope>
    <source>
        <tissue evidence="2">Muscle</tissue>
    </source>
</reference>
<evidence type="ECO:0000313" key="3">
    <source>
        <dbReference type="Proteomes" id="UP000314294"/>
    </source>
</evidence>
<evidence type="ECO:0000256" key="1">
    <source>
        <dbReference type="SAM" id="MobiDB-lite"/>
    </source>
</evidence>
<keyword evidence="3" id="KW-1185">Reference proteome</keyword>